<gene>
    <name evidence="3" type="ORF">Zmor_008190</name>
</gene>
<comment type="caution">
    <text evidence="3">The sequence shown here is derived from an EMBL/GenBank/DDBJ whole genome shotgun (WGS) entry which is preliminary data.</text>
</comment>
<feature type="transmembrane region" description="Helical" evidence="1">
    <location>
        <begin position="286"/>
        <end position="311"/>
    </location>
</feature>
<protein>
    <recommendedName>
        <fullName evidence="5">Gustatory receptor</fullName>
    </recommendedName>
</protein>
<keyword evidence="1" id="KW-0472">Membrane</keyword>
<accession>A0AA38MPH2</accession>
<organism evidence="3 4">
    <name type="scientific">Zophobas morio</name>
    <dbReference type="NCBI Taxonomy" id="2755281"/>
    <lineage>
        <taxon>Eukaryota</taxon>
        <taxon>Metazoa</taxon>
        <taxon>Ecdysozoa</taxon>
        <taxon>Arthropoda</taxon>
        <taxon>Hexapoda</taxon>
        <taxon>Insecta</taxon>
        <taxon>Pterygota</taxon>
        <taxon>Neoptera</taxon>
        <taxon>Endopterygota</taxon>
        <taxon>Coleoptera</taxon>
        <taxon>Polyphaga</taxon>
        <taxon>Cucujiformia</taxon>
        <taxon>Tenebrionidae</taxon>
        <taxon>Zophobas</taxon>
    </lineage>
</organism>
<evidence type="ECO:0000256" key="2">
    <source>
        <dbReference type="SAM" id="SignalP"/>
    </source>
</evidence>
<feature type="transmembrane region" description="Helical" evidence="1">
    <location>
        <begin position="245"/>
        <end position="274"/>
    </location>
</feature>
<feature type="transmembrane region" description="Helical" evidence="1">
    <location>
        <begin position="164"/>
        <end position="186"/>
    </location>
</feature>
<sequence>MRLLKVRLVGATLSLGRATSMGASNCLFCLYYAAFDIFNRLSPVRFFCPHSEKYYASKPSYKITKFPWGVGLCFASGFLLFSLCSVPSLTERCKSKTSFCLVMAADEIFTINNLLVITVFVFKADKFFQELEEWCDFILCERFYGLHNVITTKKSKRLILIRNITSMLFLLLLLYCTVLYFFFISYDETNLSFVRKITLIYSGCVQFYVMMELCKKFYVIGAVLNAVKKSLKRTKPSGKQIRAVFAIRAIQGSTMILTTFFLTLWILTTIVFLICNISPLLNYAELDIYVIVLLQSKALYCVAMNIALYYLHDRNLKEKVSTKKFIDL</sequence>
<name>A0AA38MPH2_9CUCU</name>
<evidence type="ECO:0000313" key="3">
    <source>
        <dbReference type="EMBL" id="KAJ3663981.1"/>
    </source>
</evidence>
<keyword evidence="1" id="KW-1133">Transmembrane helix</keyword>
<feature type="transmembrane region" description="Helical" evidence="1">
    <location>
        <begin position="198"/>
        <end position="224"/>
    </location>
</feature>
<feature type="chain" id="PRO_5041223445" description="Gustatory receptor" evidence="2">
    <location>
        <begin position="19"/>
        <end position="328"/>
    </location>
</feature>
<evidence type="ECO:0000256" key="1">
    <source>
        <dbReference type="SAM" id="Phobius"/>
    </source>
</evidence>
<dbReference type="Proteomes" id="UP001168821">
    <property type="component" value="Unassembled WGS sequence"/>
</dbReference>
<dbReference type="AlphaFoldDB" id="A0AA38MPH2"/>
<keyword evidence="2" id="KW-0732">Signal</keyword>
<feature type="signal peptide" evidence="2">
    <location>
        <begin position="1"/>
        <end position="18"/>
    </location>
</feature>
<reference evidence="3" key="1">
    <citation type="journal article" date="2023" name="G3 (Bethesda)">
        <title>Whole genome assemblies of Zophobas morio and Tenebrio molitor.</title>
        <authorList>
            <person name="Kaur S."/>
            <person name="Stinson S.A."/>
            <person name="diCenzo G.C."/>
        </authorList>
    </citation>
    <scope>NUCLEOTIDE SEQUENCE</scope>
    <source>
        <strain evidence="3">QUZm001</strain>
    </source>
</reference>
<dbReference type="EMBL" id="JALNTZ010000002">
    <property type="protein sequence ID" value="KAJ3663981.1"/>
    <property type="molecule type" value="Genomic_DNA"/>
</dbReference>
<keyword evidence="1" id="KW-0812">Transmembrane</keyword>
<evidence type="ECO:0000313" key="4">
    <source>
        <dbReference type="Proteomes" id="UP001168821"/>
    </source>
</evidence>
<proteinExistence type="predicted"/>
<evidence type="ECO:0008006" key="5">
    <source>
        <dbReference type="Google" id="ProtNLM"/>
    </source>
</evidence>
<feature type="transmembrane region" description="Helical" evidence="1">
    <location>
        <begin position="66"/>
        <end position="86"/>
    </location>
</feature>
<keyword evidence="4" id="KW-1185">Reference proteome</keyword>